<accession>A0A9X1V4U9</accession>
<dbReference type="Proteomes" id="UP001139226">
    <property type="component" value="Unassembled WGS sequence"/>
</dbReference>
<comment type="caution">
    <text evidence="1">The sequence shown here is derived from an EMBL/GenBank/DDBJ whole genome shotgun (WGS) entry which is preliminary data.</text>
</comment>
<reference evidence="1" key="1">
    <citation type="submission" date="2022-03" db="EMBL/GenBank/DDBJ databases">
        <title>Gramella crocea sp. nov., isolated from activated sludge of a seafood processing plant.</title>
        <authorList>
            <person name="Zhang X."/>
        </authorList>
    </citation>
    <scope>NUCLEOTIDE SEQUENCE</scope>
    <source>
        <strain evidence="1">YJ019</strain>
    </source>
</reference>
<dbReference type="AlphaFoldDB" id="A0A9X1V4U9"/>
<evidence type="ECO:0000313" key="1">
    <source>
        <dbReference type="EMBL" id="MCH4824437.1"/>
    </source>
</evidence>
<protein>
    <submittedName>
        <fullName evidence="1">Uncharacterized protein</fullName>
    </submittedName>
</protein>
<organism evidence="1 2">
    <name type="scientific">Christiangramia lutea</name>
    <dbReference type="NCBI Taxonomy" id="1607951"/>
    <lineage>
        <taxon>Bacteria</taxon>
        <taxon>Pseudomonadati</taxon>
        <taxon>Bacteroidota</taxon>
        <taxon>Flavobacteriia</taxon>
        <taxon>Flavobacteriales</taxon>
        <taxon>Flavobacteriaceae</taxon>
        <taxon>Christiangramia</taxon>
    </lineage>
</organism>
<sequence>MIYFHEDRSEVLFSSPQVIKRLDDYEKFSDDNGTSKRIDSVPFHMEVMISFDQADSSRFYFQNPLEQYSSVEEVGIMIPSVESTEMWASMVVHEMFHHFQYNNENFREYARSEISNLPFNIRDLISLCREDQEFLAMIQNENEYLLKDIEGIKKWLGIP</sequence>
<dbReference type="RefSeq" id="WP_240714605.1">
    <property type="nucleotide sequence ID" value="NZ_JAKVTV010000006.1"/>
</dbReference>
<name>A0A9X1V4U9_9FLAO</name>
<keyword evidence="2" id="KW-1185">Reference proteome</keyword>
<dbReference type="EMBL" id="JAKVTV010000006">
    <property type="protein sequence ID" value="MCH4824437.1"/>
    <property type="molecule type" value="Genomic_DNA"/>
</dbReference>
<gene>
    <name evidence="1" type="ORF">ML462_14790</name>
</gene>
<evidence type="ECO:0000313" key="2">
    <source>
        <dbReference type="Proteomes" id="UP001139226"/>
    </source>
</evidence>
<proteinExistence type="predicted"/>